<sequence>MDSHLSGKLDLFQSQCLRLDNLF</sequence>
<reference evidence="1" key="1">
    <citation type="submission" date="2018-02" db="EMBL/GenBank/DDBJ databases">
        <title>Rhizophora mucronata_Transcriptome.</title>
        <authorList>
            <person name="Meera S.P."/>
            <person name="Sreeshan A."/>
            <person name="Augustine A."/>
        </authorList>
    </citation>
    <scope>NUCLEOTIDE SEQUENCE</scope>
    <source>
        <tissue evidence="1">Leaf</tissue>
    </source>
</reference>
<dbReference type="AlphaFoldDB" id="A0A2P2NSA9"/>
<protein>
    <submittedName>
        <fullName evidence="1">Uncharacterized protein</fullName>
    </submittedName>
</protein>
<proteinExistence type="predicted"/>
<name>A0A2P2NSA9_RHIMU</name>
<organism evidence="1">
    <name type="scientific">Rhizophora mucronata</name>
    <name type="common">Asiatic mangrove</name>
    <dbReference type="NCBI Taxonomy" id="61149"/>
    <lineage>
        <taxon>Eukaryota</taxon>
        <taxon>Viridiplantae</taxon>
        <taxon>Streptophyta</taxon>
        <taxon>Embryophyta</taxon>
        <taxon>Tracheophyta</taxon>
        <taxon>Spermatophyta</taxon>
        <taxon>Magnoliopsida</taxon>
        <taxon>eudicotyledons</taxon>
        <taxon>Gunneridae</taxon>
        <taxon>Pentapetalae</taxon>
        <taxon>rosids</taxon>
        <taxon>fabids</taxon>
        <taxon>Malpighiales</taxon>
        <taxon>Rhizophoraceae</taxon>
        <taxon>Rhizophora</taxon>
    </lineage>
</organism>
<evidence type="ECO:0000313" key="1">
    <source>
        <dbReference type="EMBL" id="MBX45388.1"/>
    </source>
</evidence>
<dbReference type="EMBL" id="GGEC01064904">
    <property type="protein sequence ID" value="MBX45388.1"/>
    <property type="molecule type" value="Transcribed_RNA"/>
</dbReference>
<accession>A0A2P2NSA9</accession>